<evidence type="ECO:0000256" key="1">
    <source>
        <dbReference type="SAM" id="MobiDB-lite"/>
    </source>
</evidence>
<feature type="region of interest" description="Disordered" evidence="1">
    <location>
        <begin position="1"/>
        <end position="29"/>
    </location>
</feature>
<comment type="caution">
    <text evidence="3">The sequence shown here is derived from an EMBL/GenBank/DDBJ whole genome shotgun (WGS) entry which is preliminary data.</text>
</comment>
<evidence type="ECO:0000259" key="2">
    <source>
        <dbReference type="PROSITE" id="PS50097"/>
    </source>
</evidence>
<dbReference type="PROSITE" id="PS50097">
    <property type="entry name" value="BTB"/>
    <property type="match status" value="1"/>
</dbReference>
<protein>
    <recommendedName>
        <fullName evidence="2">BTB domain-containing protein</fullName>
    </recommendedName>
</protein>
<dbReference type="InterPro" id="IPR011333">
    <property type="entry name" value="SKP1/BTB/POZ_sf"/>
</dbReference>
<dbReference type="SUPFAM" id="SSF54695">
    <property type="entry name" value="POZ domain"/>
    <property type="match status" value="1"/>
</dbReference>
<dbReference type="OrthoDB" id="1022638at2759"/>
<dbReference type="Gene3D" id="3.30.710.10">
    <property type="entry name" value="Potassium Channel Kv1.1, Chain A"/>
    <property type="match status" value="1"/>
</dbReference>
<dbReference type="EMBL" id="LJZO01000023">
    <property type="protein sequence ID" value="ROV95614.1"/>
    <property type="molecule type" value="Genomic_DNA"/>
</dbReference>
<dbReference type="PANTHER" id="PTHR47843">
    <property type="entry name" value="BTB DOMAIN-CONTAINING PROTEIN-RELATED"/>
    <property type="match status" value="1"/>
</dbReference>
<proteinExistence type="predicted"/>
<name>A0A423VX84_CYTCH</name>
<keyword evidence="4" id="KW-1185">Reference proteome</keyword>
<dbReference type="Proteomes" id="UP000284375">
    <property type="component" value="Unassembled WGS sequence"/>
</dbReference>
<feature type="compositionally biased region" description="Polar residues" evidence="1">
    <location>
        <begin position="1"/>
        <end position="12"/>
    </location>
</feature>
<dbReference type="SMART" id="SM00225">
    <property type="entry name" value="BTB"/>
    <property type="match status" value="1"/>
</dbReference>
<feature type="domain" description="BTB" evidence="2">
    <location>
        <begin position="46"/>
        <end position="120"/>
    </location>
</feature>
<dbReference type="Pfam" id="PF00651">
    <property type="entry name" value="BTB"/>
    <property type="match status" value="1"/>
</dbReference>
<organism evidence="3 4">
    <name type="scientific">Cytospora chrysosperma</name>
    <name type="common">Cytospora canker fungus</name>
    <name type="synonym">Sphaeria chrysosperma</name>
    <dbReference type="NCBI Taxonomy" id="252740"/>
    <lineage>
        <taxon>Eukaryota</taxon>
        <taxon>Fungi</taxon>
        <taxon>Dikarya</taxon>
        <taxon>Ascomycota</taxon>
        <taxon>Pezizomycotina</taxon>
        <taxon>Sordariomycetes</taxon>
        <taxon>Sordariomycetidae</taxon>
        <taxon>Diaporthales</taxon>
        <taxon>Cytosporaceae</taxon>
        <taxon>Cytospora</taxon>
    </lineage>
</organism>
<sequence>MADSDTTSTSRSGADKPNNELVPNPDNSDHRFLPNDIMLLETGNFADAVIICGQKSWNVHKIIICSRCDWFRKALDGNFEMVAIKEARTNTVTIPESEFSSDYVACLIFYIYSGALDIGKIPGDEMSLVEKCVRLWAVADFFLFEPLQKDTLALMEDHLDAWLRKILSAKQKLKDAECIVIIEQLFSAISAAYIDYPHARPVQKLIVDFVHAGLIRWPFSSKFRELLPRAPQNFSHAFLVATINRNASRWTGDVKRCNRIRPSGHCTWCLEELSDWKDDWVIDPETMRPLAIETHWRCRSCVEEHGFKRRR</sequence>
<dbReference type="CDD" id="cd18186">
    <property type="entry name" value="BTB_POZ_ZBTB_KLHL-like"/>
    <property type="match status" value="1"/>
</dbReference>
<evidence type="ECO:0000313" key="4">
    <source>
        <dbReference type="Proteomes" id="UP000284375"/>
    </source>
</evidence>
<reference evidence="3 4" key="1">
    <citation type="submission" date="2015-09" db="EMBL/GenBank/DDBJ databases">
        <title>Host preference determinants of Valsa canker pathogens revealed by comparative genomics.</title>
        <authorList>
            <person name="Yin Z."/>
            <person name="Huang L."/>
        </authorList>
    </citation>
    <scope>NUCLEOTIDE SEQUENCE [LARGE SCALE GENOMIC DNA]</scope>
    <source>
        <strain evidence="3 4">YSFL</strain>
    </source>
</reference>
<accession>A0A423VX84</accession>
<dbReference type="InterPro" id="IPR000210">
    <property type="entry name" value="BTB/POZ_dom"/>
</dbReference>
<dbReference type="AlphaFoldDB" id="A0A423VX84"/>
<evidence type="ECO:0000313" key="3">
    <source>
        <dbReference type="EMBL" id="ROV95614.1"/>
    </source>
</evidence>
<dbReference type="PANTHER" id="PTHR47843:SF2">
    <property type="entry name" value="BTB DOMAIN-CONTAINING PROTEIN"/>
    <property type="match status" value="1"/>
</dbReference>
<gene>
    <name evidence="3" type="ORF">VSDG_05270</name>
</gene>